<dbReference type="InterPro" id="IPR003607">
    <property type="entry name" value="HD/PDEase_dom"/>
</dbReference>
<dbReference type="CDD" id="cd00077">
    <property type="entry name" value="HDc"/>
    <property type="match status" value="1"/>
</dbReference>
<dbReference type="Proteomes" id="UP000000707">
    <property type="component" value="Unassembled WGS sequence"/>
</dbReference>
<feature type="domain" description="HD" evidence="8">
    <location>
        <begin position="52"/>
        <end position="161"/>
    </location>
</feature>
<dbReference type="HOGENOM" id="CLU_079935_0_0_1"/>
<keyword evidence="3" id="KW-0862">Zinc</keyword>
<dbReference type="EC" id="4.2.1.69" evidence="5"/>
<dbReference type="PANTHER" id="PTHR35569:SF1">
    <property type="entry name" value="CYANAMIDE HYDRATASE DDI2-RELATED"/>
    <property type="match status" value="1"/>
</dbReference>
<dbReference type="NCBIfam" id="TIGR03401">
    <property type="entry name" value="cyanamide_fam"/>
    <property type="match status" value="1"/>
</dbReference>
<dbReference type="PROSITE" id="PS51831">
    <property type="entry name" value="HD"/>
    <property type="match status" value="1"/>
</dbReference>
<organism evidence="10">
    <name type="scientific">Candida tenuis (strain ATCC 10573 / BCRC 21748 / CBS 615 / JCM 9827 / NBRC 10315 / NRRL Y-1498 / VKM Y-70)</name>
    <name type="common">Yeast</name>
    <name type="synonym">Yamadazyma tenuis</name>
    <dbReference type="NCBI Taxonomy" id="590646"/>
    <lineage>
        <taxon>Eukaryota</taxon>
        <taxon>Fungi</taxon>
        <taxon>Dikarya</taxon>
        <taxon>Ascomycota</taxon>
        <taxon>Saccharomycotina</taxon>
        <taxon>Pichiomycetes</taxon>
        <taxon>Debaryomycetaceae</taxon>
        <taxon>Yamadazyma</taxon>
    </lineage>
</organism>
<dbReference type="AlphaFoldDB" id="G3AYF7"/>
<evidence type="ECO:0000313" key="10">
    <source>
        <dbReference type="Proteomes" id="UP000000707"/>
    </source>
</evidence>
<evidence type="ECO:0000313" key="9">
    <source>
        <dbReference type="EMBL" id="EGV65841.1"/>
    </source>
</evidence>
<dbReference type="EMBL" id="GL996512">
    <property type="protein sequence ID" value="EGV65840.1"/>
    <property type="molecule type" value="Genomic_DNA"/>
</dbReference>
<dbReference type="SMART" id="SM00471">
    <property type="entry name" value="HDc"/>
    <property type="match status" value="1"/>
</dbReference>
<accession>G3AYF7</accession>
<comment type="catalytic activity">
    <reaction evidence="4">
        <text>urea = cyanamide + H2O</text>
        <dbReference type="Rhea" id="RHEA:23056"/>
        <dbReference type="ChEBI" id="CHEBI:15377"/>
        <dbReference type="ChEBI" id="CHEBI:16199"/>
        <dbReference type="ChEBI" id="CHEBI:16698"/>
        <dbReference type="EC" id="4.2.1.69"/>
    </reaction>
</comment>
<evidence type="ECO:0000256" key="3">
    <source>
        <dbReference type="ARBA" id="ARBA00022833"/>
    </source>
</evidence>
<evidence type="ECO:0000256" key="4">
    <source>
        <dbReference type="ARBA" id="ARBA00036058"/>
    </source>
</evidence>
<gene>
    <name evidence="9" type="ORF">CANTEDRAFT_112707</name>
</gene>
<comment type="cofactor">
    <cofactor evidence="1">
        <name>Zn(2+)</name>
        <dbReference type="ChEBI" id="CHEBI:29105"/>
    </cofactor>
</comment>
<evidence type="ECO:0000256" key="2">
    <source>
        <dbReference type="ARBA" id="ARBA00011643"/>
    </source>
</evidence>
<dbReference type="OrthoDB" id="10033309at2759"/>
<dbReference type="SUPFAM" id="SSF109604">
    <property type="entry name" value="HD-domain/PDEase-like"/>
    <property type="match status" value="1"/>
</dbReference>
<evidence type="ECO:0000256" key="5">
    <source>
        <dbReference type="ARBA" id="ARBA00039139"/>
    </source>
</evidence>
<comment type="function">
    <text evidence="6">Cyanamide hydratase involved in the detoxification and/or utilization of cyanamide, a toxic nitrile compound distributed widely in the environment.</text>
</comment>
<keyword evidence="10" id="KW-1185">Reference proteome</keyword>
<dbReference type="FunFam" id="1.10.3210.10:FF:000027">
    <property type="entry name" value="Urea hydro-lyase/cyanamide hydratase"/>
    <property type="match status" value="1"/>
</dbReference>
<dbReference type="GO" id="GO:0018820">
    <property type="term" value="F:cyanamide hydratase activity"/>
    <property type="evidence" value="ECO:0007669"/>
    <property type="project" value="UniProtKB-EC"/>
</dbReference>
<comment type="similarity">
    <text evidence="7">Belongs to the cyanamide dehydrase family.</text>
</comment>
<dbReference type="GO" id="GO:0018890">
    <property type="term" value="P:cyanamide metabolic process"/>
    <property type="evidence" value="ECO:0007669"/>
    <property type="project" value="UniProtKB-ARBA"/>
</dbReference>
<dbReference type="KEGG" id="cten:18246645"/>
<dbReference type="Pfam" id="PF01966">
    <property type="entry name" value="HD"/>
    <property type="match status" value="1"/>
</dbReference>
<dbReference type="EMBL" id="GL996512">
    <property type="protein sequence ID" value="EGV65841.1"/>
    <property type="molecule type" value="Genomic_DNA"/>
</dbReference>
<protein>
    <recommendedName>
        <fullName evidence="5">cyanamide hydratase</fullName>
        <ecNumber evidence="5">4.2.1.69</ecNumber>
    </recommendedName>
</protein>
<proteinExistence type="inferred from homology"/>
<comment type="subunit">
    <text evidence="2">Homohexamer.</text>
</comment>
<dbReference type="Gene3D" id="1.10.3210.10">
    <property type="entry name" value="Hypothetical protein af1432"/>
    <property type="match status" value="1"/>
</dbReference>
<reference evidence="9 10" key="1">
    <citation type="journal article" date="2011" name="Proc. Natl. Acad. Sci. U.S.A.">
        <title>Comparative genomics of xylose-fermenting fungi for enhanced biofuel production.</title>
        <authorList>
            <person name="Wohlbach D.J."/>
            <person name="Kuo A."/>
            <person name="Sato T.K."/>
            <person name="Potts K.M."/>
            <person name="Salamov A.A."/>
            <person name="LaButti K.M."/>
            <person name="Sun H."/>
            <person name="Clum A."/>
            <person name="Pangilinan J.L."/>
            <person name="Lindquist E.A."/>
            <person name="Lucas S."/>
            <person name="Lapidus A."/>
            <person name="Jin M."/>
            <person name="Gunawan C."/>
            <person name="Balan V."/>
            <person name="Dale B.E."/>
            <person name="Jeffries T.W."/>
            <person name="Zinkel R."/>
            <person name="Barry K.W."/>
            <person name="Grigoriev I.V."/>
            <person name="Gasch A.P."/>
        </authorList>
    </citation>
    <scope>NUCLEOTIDE SEQUENCE [LARGE SCALE GENOMIC DNA]</scope>
    <source>
        <strain evidence="9">ATCC 10573</strain>
        <strain evidence="10">ATCC 10573 / BCRC 21748 / CBS 615 / JCM 9827 / NBRC 10315 / NRRL Y-1498 / VKM Y-70</strain>
    </source>
</reference>
<dbReference type="eggNOG" id="ENOG502QTPD">
    <property type="taxonomic scope" value="Eukaryota"/>
</dbReference>
<dbReference type="GeneID" id="18246645"/>
<evidence type="ECO:0000256" key="7">
    <source>
        <dbReference type="ARBA" id="ARBA00061079"/>
    </source>
</evidence>
<evidence type="ECO:0000259" key="8">
    <source>
        <dbReference type="PROSITE" id="PS51831"/>
    </source>
</evidence>
<evidence type="ECO:0000256" key="6">
    <source>
        <dbReference type="ARBA" id="ARBA00056826"/>
    </source>
</evidence>
<sequence length="226" mass="25340">MSKYGFVKVPRSITDAIPDPKPPTKQHVVSLPDSRLSQSILKYAQDNLPIKVLRHSLRVFQYSVAIIKDQFSDWNLDIEVLFVTCLLHDIATTDKNMEATKMSFEFYGGFLSHGLVMEHTGNQDFSEAVAEAIIRHQDLGESGYITSLGLILQISTILDNVGLNTQYIHIDTVEAINEKYPRDGWLGCFAAAIDNENSKKPWGHTSALGVDKFRDDVLANSFSYQS</sequence>
<dbReference type="PANTHER" id="PTHR35569">
    <property type="entry name" value="CYANAMIDE HYDRATASE DDI2-RELATED"/>
    <property type="match status" value="1"/>
</dbReference>
<evidence type="ECO:0000256" key="1">
    <source>
        <dbReference type="ARBA" id="ARBA00001947"/>
    </source>
</evidence>
<dbReference type="InterPro" id="IPR006674">
    <property type="entry name" value="HD_domain"/>
</dbReference>
<dbReference type="InterPro" id="IPR017771">
    <property type="entry name" value="Cyanamide_hydratase_HD"/>
</dbReference>
<name>G3AYF7_CANTC</name>
<dbReference type="STRING" id="590646.G3AYF7"/>